<dbReference type="AlphaFoldDB" id="A0A0J7ZDE9"/>
<dbReference type="Pfam" id="PF01547">
    <property type="entry name" value="SBP_bac_1"/>
    <property type="match status" value="1"/>
</dbReference>
<accession>A0A0J7ZDE9</accession>
<name>A0A0J7ZDE9_STRVR</name>
<keyword evidence="3" id="KW-0813">Transport</keyword>
<dbReference type="Gene3D" id="3.40.190.10">
    <property type="entry name" value="Periplasmic binding protein-like II"/>
    <property type="match status" value="1"/>
</dbReference>
<dbReference type="InterPro" id="IPR006311">
    <property type="entry name" value="TAT_signal"/>
</dbReference>
<dbReference type="PROSITE" id="PS51318">
    <property type="entry name" value="TAT"/>
    <property type="match status" value="1"/>
</dbReference>
<evidence type="ECO:0000313" key="7">
    <source>
        <dbReference type="Proteomes" id="UP000037432"/>
    </source>
</evidence>
<dbReference type="Proteomes" id="UP000037432">
    <property type="component" value="Unassembled WGS sequence"/>
</dbReference>
<dbReference type="EMBL" id="LFNT01000021">
    <property type="protein sequence ID" value="KMS73243.1"/>
    <property type="molecule type" value="Genomic_DNA"/>
</dbReference>
<evidence type="ECO:0000256" key="1">
    <source>
        <dbReference type="ARBA" id="ARBA00004196"/>
    </source>
</evidence>
<dbReference type="SUPFAM" id="SSF53850">
    <property type="entry name" value="Periplasmic binding protein-like II"/>
    <property type="match status" value="1"/>
</dbReference>
<sequence length="448" mass="48232">MRPHAGAPLSRRRFLALAAGGTAAGAALSGCAMQVSTGVGGSGETVTVMVKSGDILPEQIQQAKKELGIKIALVRYDITKLIAMLTSGNPPDLVRGVGAVDAPFFAARGVAEELDPYFARSGVLKLDDLDPVNDLWRFDGRTQGKGPRYGMAKDFSQDSMFWYNGSAFDKAGVDYPSATEPVTYEEWLDTAKRLVQRKSGQTSVFGGSYQGVTRSTLLATMTASAGGSLFNDDFSRVDFTTPEARRALAWVIDYCKTKVGPSLIQPDPNGWDGPTYQAGRLAMSNAGYWMGGMIYPDKKLAEASRLAPAPVFAGGPRISACQAGTGLWMPRGAKNKDAAWRVFEWFFGEEPAKARASGGWGIPTLKSLRSLMPDQEEAQKRALEVQENELKHFSVVSFTPYTTADALDALFNQIAPAAMNGQISVDTLAGRLNSAINEQMKRGKEQVG</sequence>
<dbReference type="InterPro" id="IPR050490">
    <property type="entry name" value="Bact_solute-bd_prot1"/>
</dbReference>
<evidence type="ECO:0000256" key="4">
    <source>
        <dbReference type="ARBA" id="ARBA00022729"/>
    </source>
</evidence>
<evidence type="ECO:0000256" key="2">
    <source>
        <dbReference type="ARBA" id="ARBA00008520"/>
    </source>
</evidence>
<evidence type="ECO:0000313" key="6">
    <source>
        <dbReference type="EMBL" id="KMS73243.1"/>
    </source>
</evidence>
<dbReference type="RefSeq" id="WP_048582608.1">
    <property type="nucleotide sequence ID" value="NZ_LFNT01000021.1"/>
</dbReference>
<dbReference type="GO" id="GO:0030313">
    <property type="term" value="C:cell envelope"/>
    <property type="evidence" value="ECO:0007669"/>
    <property type="project" value="UniProtKB-SubCell"/>
</dbReference>
<comment type="similarity">
    <text evidence="2">Belongs to the bacterial solute-binding protein 1 family.</text>
</comment>
<gene>
    <name evidence="6" type="ORF">ACM01_19760</name>
</gene>
<dbReference type="PATRIC" id="fig|1938.3.peg.5408"/>
<dbReference type="OrthoDB" id="2510110at2"/>
<dbReference type="PROSITE" id="PS51257">
    <property type="entry name" value="PROKAR_LIPOPROTEIN"/>
    <property type="match status" value="1"/>
</dbReference>
<evidence type="ECO:0000256" key="3">
    <source>
        <dbReference type="ARBA" id="ARBA00022448"/>
    </source>
</evidence>
<comment type="subcellular location">
    <subcellularLocation>
        <location evidence="1">Cell envelope</location>
    </subcellularLocation>
</comment>
<organism evidence="6 7">
    <name type="scientific">Streptomyces viridochromogenes</name>
    <dbReference type="NCBI Taxonomy" id="1938"/>
    <lineage>
        <taxon>Bacteria</taxon>
        <taxon>Bacillati</taxon>
        <taxon>Actinomycetota</taxon>
        <taxon>Actinomycetes</taxon>
        <taxon>Kitasatosporales</taxon>
        <taxon>Streptomycetaceae</taxon>
        <taxon>Streptomyces</taxon>
    </lineage>
</organism>
<feature type="chain" id="PRO_5039102185" evidence="5">
    <location>
        <begin position="19"/>
        <end position="448"/>
    </location>
</feature>
<protein>
    <submittedName>
        <fullName evidence="6">ABC transporter substrate-binding protein</fullName>
    </submittedName>
</protein>
<dbReference type="PANTHER" id="PTHR43649">
    <property type="entry name" value="ARABINOSE-BINDING PROTEIN-RELATED"/>
    <property type="match status" value="1"/>
</dbReference>
<reference evidence="6 7" key="1">
    <citation type="submission" date="2015-06" db="EMBL/GenBank/DDBJ databases">
        <authorList>
            <person name="Ju K.-S."/>
            <person name="Doroghazi J.R."/>
            <person name="Metcalf W.W."/>
        </authorList>
    </citation>
    <scope>NUCLEOTIDE SEQUENCE [LARGE SCALE GENOMIC DNA]</scope>
    <source>
        <strain evidence="6 7">NRRL 3414</strain>
    </source>
</reference>
<proteinExistence type="inferred from homology"/>
<feature type="signal peptide" evidence="5">
    <location>
        <begin position="1"/>
        <end position="18"/>
    </location>
</feature>
<evidence type="ECO:0000256" key="5">
    <source>
        <dbReference type="SAM" id="SignalP"/>
    </source>
</evidence>
<comment type="caution">
    <text evidence="6">The sequence shown here is derived from an EMBL/GenBank/DDBJ whole genome shotgun (WGS) entry which is preliminary data.</text>
</comment>
<dbReference type="InterPro" id="IPR006059">
    <property type="entry name" value="SBP"/>
</dbReference>
<dbReference type="PANTHER" id="PTHR43649:SF31">
    <property type="entry name" value="SN-GLYCEROL-3-PHOSPHATE-BINDING PERIPLASMIC PROTEIN UGPB"/>
    <property type="match status" value="1"/>
</dbReference>
<keyword evidence="4 5" id="KW-0732">Signal</keyword>